<keyword evidence="5" id="KW-1185">Reference proteome</keyword>
<dbReference type="Pfam" id="PF02525">
    <property type="entry name" value="Flavodoxin_2"/>
    <property type="match status" value="1"/>
</dbReference>
<proteinExistence type="inferred from homology"/>
<dbReference type="PANTHER" id="PTHR10204">
    <property type="entry name" value="NAD P H OXIDOREDUCTASE-RELATED"/>
    <property type="match status" value="1"/>
</dbReference>
<gene>
    <name evidence="4" type="ORF">TVAG_406950</name>
</gene>
<dbReference type="Proteomes" id="UP000001542">
    <property type="component" value="Unassembled WGS sequence"/>
</dbReference>
<name>A2F3Z2_TRIV3</name>
<dbReference type="AlphaFoldDB" id="A2F3Z2"/>
<dbReference type="VEuPathDB" id="TrichDB:TVAGG3_0226910"/>
<dbReference type="InterPro" id="IPR003680">
    <property type="entry name" value="Flavodoxin_fold"/>
</dbReference>
<dbReference type="Gene3D" id="3.40.50.360">
    <property type="match status" value="1"/>
</dbReference>
<keyword evidence="2" id="KW-0560">Oxidoreductase</keyword>
<dbReference type="GO" id="GO:0003955">
    <property type="term" value="F:NAD(P)H dehydrogenase (quinone) activity"/>
    <property type="evidence" value="ECO:0000318"/>
    <property type="project" value="GO_Central"/>
</dbReference>
<dbReference type="PANTHER" id="PTHR10204:SF34">
    <property type="entry name" value="NAD(P)H DEHYDROGENASE [QUINONE] 1 ISOFORM 1"/>
    <property type="match status" value="1"/>
</dbReference>
<protein>
    <submittedName>
        <fullName evidence="4">Flavodoxin-like fold family protein</fullName>
    </submittedName>
</protein>
<feature type="domain" description="Flavodoxin-like fold" evidence="3">
    <location>
        <begin position="1"/>
        <end position="202"/>
    </location>
</feature>
<dbReference type="GO" id="GO:0005829">
    <property type="term" value="C:cytosol"/>
    <property type="evidence" value="ECO:0000318"/>
    <property type="project" value="GO_Central"/>
</dbReference>
<dbReference type="VEuPathDB" id="TrichDB:TVAG_406950"/>
<dbReference type="InParanoid" id="A2F3Z2"/>
<dbReference type="SUPFAM" id="SSF52218">
    <property type="entry name" value="Flavoproteins"/>
    <property type="match status" value="1"/>
</dbReference>
<sequence>MRVLILVAHPDPTHEATSFRFALSAKAALEAAGNEVRYVNLIAEGFDKAGSAGDFKQLKTDPFTYDGNQMIKDNLIDCIKVQQENLLWSTHVVIFAPLWFGRLPSCFYCYTERVLSFPFAYDYENYIEKGFLKGRKVTSIISTGVDSSFFDPKNGNTLDAYAWSAMYGFDYSGFTILRSLGIYSAVVPEMIKQQPELMKKINEKIVKLDQWKTVGSNKCFNALCSLEEVTPDNILVSE</sequence>
<dbReference type="SMR" id="A2F3Z2"/>
<organism evidence="4 5">
    <name type="scientific">Trichomonas vaginalis (strain ATCC PRA-98 / G3)</name>
    <dbReference type="NCBI Taxonomy" id="412133"/>
    <lineage>
        <taxon>Eukaryota</taxon>
        <taxon>Metamonada</taxon>
        <taxon>Parabasalia</taxon>
        <taxon>Trichomonadida</taxon>
        <taxon>Trichomonadidae</taxon>
        <taxon>Trichomonas</taxon>
    </lineage>
</organism>
<reference evidence="4" key="1">
    <citation type="submission" date="2006-10" db="EMBL/GenBank/DDBJ databases">
        <authorList>
            <person name="Amadeo P."/>
            <person name="Zhao Q."/>
            <person name="Wortman J."/>
            <person name="Fraser-Liggett C."/>
            <person name="Carlton J."/>
        </authorList>
    </citation>
    <scope>NUCLEOTIDE SEQUENCE</scope>
    <source>
        <strain evidence="4">G3</strain>
    </source>
</reference>
<dbReference type="InterPro" id="IPR029039">
    <property type="entry name" value="Flavoprotein-like_sf"/>
</dbReference>
<accession>A2F3Z2</accession>
<dbReference type="InterPro" id="IPR051545">
    <property type="entry name" value="NAD(P)H_dehydrogenase_qn"/>
</dbReference>
<evidence type="ECO:0000313" key="4">
    <source>
        <dbReference type="EMBL" id="EAY00346.1"/>
    </source>
</evidence>
<dbReference type="OrthoDB" id="26889at2759"/>
<reference evidence="4" key="2">
    <citation type="journal article" date="2007" name="Science">
        <title>Draft genome sequence of the sexually transmitted pathogen Trichomonas vaginalis.</title>
        <authorList>
            <person name="Carlton J.M."/>
            <person name="Hirt R.P."/>
            <person name="Silva J.C."/>
            <person name="Delcher A.L."/>
            <person name="Schatz M."/>
            <person name="Zhao Q."/>
            <person name="Wortman J.R."/>
            <person name="Bidwell S.L."/>
            <person name="Alsmark U.C.M."/>
            <person name="Besteiro S."/>
            <person name="Sicheritz-Ponten T."/>
            <person name="Noel C.J."/>
            <person name="Dacks J.B."/>
            <person name="Foster P.G."/>
            <person name="Simillion C."/>
            <person name="Van de Peer Y."/>
            <person name="Miranda-Saavedra D."/>
            <person name="Barton G.J."/>
            <person name="Westrop G.D."/>
            <person name="Mueller S."/>
            <person name="Dessi D."/>
            <person name="Fiori P.L."/>
            <person name="Ren Q."/>
            <person name="Paulsen I."/>
            <person name="Zhang H."/>
            <person name="Bastida-Corcuera F.D."/>
            <person name="Simoes-Barbosa A."/>
            <person name="Brown M.T."/>
            <person name="Hayes R.D."/>
            <person name="Mukherjee M."/>
            <person name="Okumura C.Y."/>
            <person name="Schneider R."/>
            <person name="Smith A.J."/>
            <person name="Vanacova S."/>
            <person name="Villalvazo M."/>
            <person name="Haas B.J."/>
            <person name="Pertea M."/>
            <person name="Feldblyum T.V."/>
            <person name="Utterback T.R."/>
            <person name="Shu C.L."/>
            <person name="Osoegawa K."/>
            <person name="de Jong P.J."/>
            <person name="Hrdy I."/>
            <person name="Horvathova L."/>
            <person name="Zubacova Z."/>
            <person name="Dolezal P."/>
            <person name="Malik S.B."/>
            <person name="Logsdon J.M. Jr."/>
            <person name="Henze K."/>
            <person name="Gupta A."/>
            <person name="Wang C.C."/>
            <person name="Dunne R.L."/>
            <person name="Upcroft J.A."/>
            <person name="Upcroft P."/>
            <person name="White O."/>
            <person name="Salzberg S.L."/>
            <person name="Tang P."/>
            <person name="Chiu C.-H."/>
            <person name="Lee Y.-S."/>
            <person name="Embley T.M."/>
            <person name="Coombs G.H."/>
            <person name="Mottram J.C."/>
            <person name="Tachezy J."/>
            <person name="Fraser-Liggett C.M."/>
            <person name="Johnson P.J."/>
        </authorList>
    </citation>
    <scope>NUCLEOTIDE SEQUENCE [LARGE SCALE GENOMIC DNA]</scope>
    <source>
        <strain evidence="4">G3</strain>
    </source>
</reference>
<evidence type="ECO:0000259" key="3">
    <source>
        <dbReference type="Pfam" id="PF02525"/>
    </source>
</evidence>
<dbReference type="KEGG" id="tva:4758164"/>
<evidence type="ECO:0000256" key="2">
    <source>
        <dbReference type="ARBA" id="ARBA00023002"/>
    </source>
</evidence>
<dbReference type="EMBL" id="DS113604">
    <property type="protein sequence ID" value="EAY00346.1"/>
    <property type="molecule type" value="Genomic_DNA"/>
</dbReference>
<dbReference type="STRING" id="5722.A2F3Z2"/>
<evidence type="ECO:0000313" key="5">
    <source>
        <dbReference type="Proteomes" id="UP000001542"/>
    </source>
</evidence>
<dbReference type="RefSeq" id="XP_001313275.1">
    <property type="nucleotide sequence ID" value="XM_001313274.1"/>
</dbReference>
<evidence type="ECO:0000256" key="1">
    <source>
        <dbReference type="ARBA" id="ARBA00006252"/>
    </source>
</evidence>
<comment type="similarity">
    <text evidence="1">Belongs to the NAD(P)H dehydrogenase (quinone) family.</text>
</comment>